<keyword evidence="3" id="KW-1185">Reference proteome</keyword>
<evidence type="ECO:0000256" key="1">
    <source>
        <dbReference type="SAM" id="MobiDB-lite"/>
    </source>
</evidence>
<dbReference type="EMBL" id="LXJU01000008">
    <property type="protein sequence ID" value="OGE53404.1"/>
    <property type="molecule type" value="Genomic_DNA"/>
</dbReference>
<feature type="compositionally biased region" description="Basic and acidic residues" evidence="1">
    <location>
        <begin position="32"/>
        <end position="49"/>
    </location>
</feature>
<dbReference type="RefSeq" id="XP_022488842.1">
    <property type="nucleotide sequence ID" value="XM_022631409.1"/>
</dbReference>
<evidence type="ECO:0000313" key="2">
    <source>
        <dbReference type="EMBL" id="OGE53404.1"/>
    </source>
</evidence>
<evidence type="ECO:0000313" key="3">
    <source>
        <dbReference type="Proteomes" id="UP000177622"/>
    </source>
</evidence>
<gene>
    <name evidence="2" type="ORF">PENARI_c008G04046</name>
</gene>
<dbReference type="Proteomes" id="UP000177622">
    <property type="component" value="Unassembled WGS sequence"/>
</dbReference>
<organism evidence="2 3">
    <name type="scientific">Penicillium arizonense</name>
    <dbReference type="NCBI Taxonomy" id="1835702"/>
    <lineage>
        <taxon>Eukaryota</taxon>
        <taxon>Fungi</taxon>
        <taxon>Dikarya</taxon>
        <taxon>Ascomycota</taxon>
        <taxon>Pezizomycotina</taxon>
        <taxon>Eurotiomycetes</taxon>
        <taxon>Eurotiomycetidae</taxon>
        <taxon>Eurotiales</taxon>
        <taxon>Aspergillaceae</taxon>
        <taxon>Penicillium</taxon>
    </lineage>
</organism>
<proteinExistence type="predicted"/>
<feature type="region of interest" description="Disordered" evidence="1">
    <location>
        <begin position="1"/>
        <end position="51"/>
    </location>
</feature>
<dbReference type="AlphaFoldDB" id="A0A1F5LJM0"/>
<evidence type="ECO:0008006" key="4">
    <source>
        <dbReference type="Google" id="ProtNLM"/>
    </source>
</evidence>
<accession>A0A1F5LJM0</accession>
<sequence length="89" mass="10252">MSPLNSPATEASRESDVLLEDLNKPQQMMTRQDQDNSHTPRGIEKTEKGKRAHACRFPGCDKFFTRQEHLKTSQAQTQDRCEHTLFGYD</sequence>
<dbReference type="Gene3D" id="3.30.160.60">
    <property type="entry name" value="Classic Zinc Finger"/>
    <property type="match status" value="1"/>
</dbReference>
<reference evidence="2 3" key="1">
    <citation type="journal article" date="2016" name="Sci. Rep.">
        <title>Penicillium arizonense, a new, genome sequenced fungal species, reveals a high chemical diversity in secreted metabolites.</title>
        <authorList>
            <person name="Grijseels S."/>
            <person name="Nielsen J.C."/>
            <person name="Randelovic M."/>
            <person name="Nielsen J."/>
            <person name="Nielsen K.F."/>
            <person name="Workman M."/>
            <person name="Frisvad J.C."/>
        </authorList>
    </citation>
    <scope>NUCLEOTIDE SEQUENCE [LARGE SCALE GENOMIC DNA]</scope>
    <source>
        <strain evidence="2 3">CBS 141311</strain>
    </source>
</reference>
<dbReference type="GeneID" id="34576143"/>
<dbReference type="OrthoDB" id="6077919at2759"/>
<comment type="caution">
    <text evidence="2">The sequence shown here is derived from an EMBL/GenBank/DDBJ whole genome shotgun (WGS) entry which is preliminary data.</text>
</comment>
<protein>
    <recommendedName>
        <fullName evidence="4">C2H2-type domain-containing protein</fullName>
    </recommendedName>
</protein>
<name>A0A1F5LJM0_PENAI</name>